<comment type="subcellular location">
    <subcellularLocation>
        <location evidence="1">Membrane</location>
    </subcellularLocation>
</comment>
<dbReference type="GO" id="GO:0098542">
    <property type="term" value="P:defense response to other organism"/>
    <property type="evidence" value="ECO:0007669"/>
    <property type="project" value="InterPro"/>
</dbReference>
<proteinExistence type="predicted"/>
<dbReference type="EMBL" id="ML014141">
    <property type="protein sequence ID" value="RKP02547.1"/>
    <property type="molecule type" value="Genomic_DNA"/>
</dbReference>
<evidence type="ECO:0000313" key="6">
    <source>
        <dbReference type="Proteomes" id="UP000274922"/>
    </source>
</evidence>
<feature type="region of interest" description="Disordered" evidence="3">
    <location>
        <begin position="147"/>
        <end position="173"/>
    </location>
</feature>
<dbReference type="PANTHER" id="PTHR31234">
    <property type="entry name" value="LATE EMBRYOGENESIS ABUNDANT (LEA) HYDROXYPROLINE-RICH GLYCOPROTEIN FAMILY"/>
    <property type="match status" value="1"/>
</dbReference>
<keyword evidence="4" id="KW-0812">Transmembrane</keyword>
<gene>
    <name evidence="5" type="ORF">CXG81DRAFT_24833</name>
</gene>
<dbReference type="PANTHER" id="PTHR31234:SF2">
    <property type="entry name" value="OS05G0199100 PROTEIN"/>
    <property type="match status" value="1"/>
</dbReference>
<dbReference type="GO" id="GO:0016020">
    <property type="term" value="C:membrane"/>
    <property type="evidence" value="ECO:0007669"/>
    <property type="project" value="UniProtKB-SubCell"/>
</dbReference>
<feature type="region of interest" description="Disordered" evidence="3">
    <location>
        <begin position="42"/>
        <end position="129"/>
    </location>
</feature>
<feature type="compositionally biased region" description="Low complexity" evidence="3">
    <location>
        <begin position="509"/>
        <end position="524"/>
    </location>
</feature>
<evidence type="ECO:0000256" key="2">
    <source>
        <dbReference type="ARBA" id="ARBA00023136"/>
    </source>
</evidence>
<keyword evidence="2 4" id="KW-0472">Membrane</keyword>
<feature type="region of interest" description="Disordered" evidence="3">
    <location>
        <begin position="474"/>
        <end position="573"/>
    </location>
</feature>
<feature type="compositionally biased region" description="Low complexity" evidence="3">
    <location>
        <begin position="102"/>
        <end position="127"/>
    </location>
</feature>
<dbReference type="InterPro" id="IPR044839">
    <property type="entry name" value="NDR1-like"/>
</dbReference>
<dbReference type="AlphaFoldDB" id="A0A4P9XAY5"/>
<evidence type="ECO:0000256" key="3">
    <source>
        <dbReference type="SAM" id="MobiDB-lite"/>
    </source>
</evidence>
<feature type="transmembrane region" description="Helical" evidence="4">
    <location>
        <begin position="253"/>
        <end position="272"/>
    </location>
</feature>
<organism evidence="5 6">
    <name type="scientific">Caulochytrium protostelioides</name>
    <dbReference type="NCBI Taxonomy" id="1555241"/>
    <lineage>
        <taxon>Eukaryota</taxon>
        <taxon>Fungi</taxon>
        <taxon>Fungi incertae sedis</taxon>
        <taxon>Chytridiomycota</taxon>
        <taxon>Chytridiomycota incertae sedis</taxon>
        <taxon>Chytridiomycetes</taxon>
        <taxon>Caulochytriales</taxon>
        <taxon>Caulochytriaceae</taxon>
        <taxon>Caulochytrium</taxon>
    </lineage>
</organism>
<dbReference type="STRING" id="1555241.A0A4P9XAY5"/>
<protein>
    <recommendedName>
        <fullName evidence="7">Late embryogenesis abundant protein LEA-2 subgroup domain-containing protein</fullName>
    </recommendedName>
</protein>
<feature type="compositionally biased region" description="Low complexity" evidence="3">
    <location>
        <begin position="538"/>
        <end position="556"/>
    </location>
</feature>
<keyword evidence="4" id="KW-1133">Transmembrane helix</keyword>
<feature type="region of interest" description="Disordered" evidence="3">
    <location>
        <begin position="1"/>
        <end position="22"/>
    </location>
</feature>
<sequence>MPYYDENRDTDSSAPASAYGRAPSYAPYGGYGAFGAADHALGPGKPVYAPAGGMRIPPPPPSDAYRSRYGGGGGHHMNRSPDSDDTYYPGDGRSGAMPAMPTTTKTTRTTTTAGPSSPSADAEAASAKQGWDLQGWAAWIKSPFTRKADAADTTPADEAADADGFDARPAPRGLNEYGQPAAWVYQERHAPPRPPPGVGVSRYPRYDAAANSGKGGGPPTHTYAADRQPYNPGWCRRCCCCCWPTSRRGKWTCSLLLVVILAGLGVFLYFLFPRIPTFRVDRVTADPESFEVLSASGSDTTIRLSLNMKLHIINDNMYPLDVKRINMTAQLEPDMEALTKAGMNPTATQKLQEQKTYPIGSGVIGAVRLPAYGAADVAMDFVITYTPVIQGSSIADPSLFEILDACALWGNHVARLMRVPYTADVEMGWLKAIGIETNPSLGHYFRVSCPLNEAQLQEVAGRLGPAVQHIMQQTNHKQVPAPADGDASNEAAPPPPASPSPSPSTSWQPTRTFTSTSAPSSATTHLRTAATRPANHLAVSVSDAAASVSDPDAFVANDTARARETGAMAPPTV</sequence>
<accession>A0A4P9XAY5</accession>
<feature type="compositionally biased region" description="Low complexity" evidence="3">
    <location>
        <begin position="12"/>
        <end position="22"/>
    </location>
</feature>
<reference evidence="6" key="1">
    <citation type="journal article" date="2018" name="Nat. Microbiol.">
        <title>Leveraging single-cell genomics to expand the fungal tree of life.</title>
        <authorList>
            <person name="Ahrendt S.R."/>
            <person name="Quandt C.A."/>
            <person name="Ciobanu D."/>
            <person name="Clum A."/>
            <person name="Salamov A."/>
            <person name="Andreopoulos B."/>
            <person name="Cheng J.F."/>
            <person name="Woyke T."/>
            <person name="Pelin A."/>
            <person name="Henrissat B."/>
            <person name="Reynolds N.K."/>
            <person name="Benny G.L."/>
            <person name="Smith M.E."/>
            <person name="James T.Y."/>
            <person name="Grigoriev I.V."/>
        </authorList>
    </citation>
    <scope>NUCLEOTIDE SEQUENCE [LARGE SCALE GENOMIC DNA]</scope>
    <source>
        <strain evidence="6">ATCC 52028</strain>
    </source>
</reference>
<name>A0A4P9XAY5_9FUNG</name>
<feature type="compositionally biased region" description="Pro residues" evidence="3">
    <location>
        <begin position="492"/>
        <end position="502"/>
    </location>
</feature>
<dbReference type="Proteomes" id="UP000274922">
    <property type="component" value="Unassembled WGS sequence"/>
</dbReference>
<evidence type="ECO:0008006" key="7">
    <source>
        <dbReference type="Google" id="ProtNLM"/>
    </source>
</evidence>
<keyword evidence="6" id="KW-1185">Reference proteome</keyword>
<feature type="compositionally biased region" description="Basic and acidic residues" evidence="3">
    <location>
        <begin position="1"/>
        <end position="11"/>
    </location>
</feature>
<evidence type="ECO:0000256" key="4">
    <source>
        <dbReference type="SAM" id="Phobius"/>
    </source>
</evidence>
<evidence type="ECO:0000313" key="5">
    <source>
        <dbReference type="EMBL" id="RKP02547.1"/>
    </source>
</evidence>
<evidence type="ECO:0000256" key="1">
    <source>
        <dbReference type="ARBA" id="ARBA00004370"/>
    </source>
</evidence>